<dbReference type="InterPro" id="IPR004424">
    <property type="entry name" value="IspE"/>
</dbReference>
<evidence type="ECO:0000256" key="7">
    <source>
        <dbReference type="ARBA" id="ARBA00022840"/>
    </source>
</evidence>
<gene>
    <name evidence="10 13" type="primary">ispE</name>
    <name evidence="13" type="ORF">H9847_08110</name>
</gene>
<evidence type="ECO:0000256" key="1">
    <source>
        <dbReference type="ARBA" id="ARBA00009684"/>
    </source>
</evidence>
<evidence type="ECO:0000256" key="4">
    <source>
        <dbReference type="ARBA" id="ARBA00022679"/>
    </source>
</evidence>
<keyword evidence="7 10" id="KW-0067">ATP-binding</keyword>
<dbReference type="GO" id="GO:0050515">
    <property type="term" value="F:4-(cytidine 5'-diphospho)-2-C-methyl-D-erythritol kinase activity"/>
    <property type="evidence" value="ECO:0007669"/>
    <property type="project" value="UniProtKB-UniRule"/>
</dbReference>
<reference evidence="13" key="1">
    <citation type="journal article" date="2021" name="PeerJ">
        <title>Extensive microbial diversity within the chicken gut microbiome revealed by metagenomics and culture.</title>
        <authorList>
            <person name="Gilroy R."/>
            <person name="Ravi A."/>
            <person name="Getino M."/>
            <person name="Pursley I."/>
            <person name="Horton D.L."/>
            <person name="Alikhan N.F."/>
            <person name="Baker D."/>
            <person name="Gharbi K."/>
            <person name="Hall N."/>
            <person name="Watson M."/>
            <person name="Adriaenssens E.M."/>
            <person name="Foster-Nyarko E."/>
            <person name="Jarju S."/>
            <person name="Secka A."/>
            <person name="Antonio M."/>
            <person name="Oren A."/>
            <person name="Chaudhuri R.R."/>
            <person name="La Ragione R."/>
            <person name="Hildebrand F."/>
            <person name="Pallen M.J."/>
        </authorList>
    </citation>
    <scope>NUCLEOTIDE SEQUENCE</scope>
    <source>
        <strain evidence="13">378</strain>
    </source>
</reference>
<keyword evidence="5 10" id="KW-0547">Nucleotide-binding</keyword>
<feature type="binding site" evidence="10">
    <location>
        <begin position="104"/>
        <end position="114"/>
    </location>
    <ligand>
        <name>ATP</name>
        <dbReference type="ChEBI" id="CHEBI:30616"/>
    </ligand>
</feature>
<dbReference type="PANTHER" id="PTHR43527:SF2">
    <property type="entry name" value="4-DIPHOSPHOCYTIDYL-2-C-METHYL-D-ERYTHRITOL KINASE, CHLOROPLASTIC"/>
    <property type="match status" value="1"/>
</dbReference>
<feature type="domain" description="GHMP kinase C-terminal" evidence="12">
    <location>
        <begin position="218"/>
        <end position="273"/>
    </location>
</feature>
<protein>
    <recommendedName>
        <fullName evidence="3 10">4-diphosphocytidyl-2-C-methyl-D-erythritol kinase</fullName>
        <shortName evidence="10">CMK</shortName>
        <ecNumber evidence="2 10">2.7.1.148</ecNumber>
    </recommendedName>
    <alternativeName>
        <fullName evidence="9 10">4-(cytidine-5'-diphospho)-2-C-methyl-D-erythritol kinase</fullName>
    </alternativeName>
</protein>
<reference evidence="13" key="2">
    <citation type="submission" date="2021-04" db="EMBL/GenBank/DDBJ databases">
        <authorList>
            <person name="Gilroy R."/>
        </authorList>
    </citation>
    <scope>NUCLEOTIDE SEQUENCE</scope>
    <source>
        <strain evidence="13">378</strain>
    </source>
</reference>
<keyword evidence="4 10" id="KW-0808">Transferase</keyword>
<evidence type="ECO:0000256" key="9">
    <source>
        <dbReference type="ARBA" id="ARBA00032554"/>
    </source>
</evidence>
<feature type="domain" description="GHMP kinase N-terminal" evidence="11">
    <location>
        <begin position="75"/>
        <end position="153"/>
    </location>
</feature>
<dbReference type="Pfam" id="PF00288">
    <property type="entry name" value="GHMP_kinases_N"/>
    <property type="match status" value="1"/>
</dbReference>
<dbReference type="Gene3D" id="3.30.230.10">
    <property type="match status" value="1"/>
</dbReference>
<dbReference type="EMBL" id="JAHLFE010000165">
    <property type="protein sequence ID" value="MBU3844807.1"/>
    <property type="molecule type" value="Genomic_DNA"/>
</dbReference>
<dbReference type="NCBIfam" id="TIGR00154">
    <property type="entry name" value="ispE"/>
    <property type="match status" value="1"/>
</dbReference>
<evidence type="ECO:0000256" key="10">
    <source>
        <dbReference type="HAMAP-Rule" id="MF_00061"/>
    </source>
</evidence>
<dbReference type="InterPro" id="IPR014721">
    <property type="entry name" value="Ribsml_uS5_D2-typ_fold_subgr"/>
</dbReference>
<dbReference type="InterPro" id="IPR036554">
    <property type="entry name" value="GHMP_kinase_C_sf"/>
</dbReference>
<organism evidence="13 14">
    <name type="scientific">Candidatus Anaerobiospirillum pullicola</name>
    <dbReference type="NCBI Taxonomy" id="2838451"/>
    <lineage>
        <taxon>Bacteria</taxon>
        <taxon>Pseudomonadati</taxon>
        <taxon>Pseudomonadota</taxon>
        <taxon>Gammaproteobacteria</taxon>
        <taxon>Aeromonadales</taxon>
        <taxon>Succinivibrionaceae</taxon>
        <taxon>Anaerobiospirillum</taxon>
    </lineage>
</organism>
<evidence type="ECO:0000256" key="6">
    <source>
        <dbReference type="ARBA" id="ARBA00022777"/>
    </source>
</evidence>
<dbReference type="GO" id="GO:0005524">
    <property type="term" value="F:ATP binding"/>
    <property type="evidence" value="ECO:0007669"/>
    <property type="project" value="UniProtKB-UniRule"/>
</dbReference>
<evidence type="ECO:0000256" key="2">
    <source>
        <dbReference type="ARBA" id="ARBA00012052"/>
    </source>
</evidence>
<evidence type="ECO:0000313" key="14">
    <source>
        <dbReference type="Proteomes" id="UP000733611"/>
    </source>
</evidence>
<sequence length="297" mass="32442">MTTPAAAITTSLSVLSPCKLNLFLYILGKRPDGFHNLQSLFCLLDYGDTMSFTVTADDQDRIDLPEIKGIAPEDNLIYKAIKLLKEHRPANHDSISVTVDKRIPMGGGLGGGSSNAATALLVVNHLCKLQVPTAELMDLGARLGSDIPFFVRGHSAYVEGRGERVYPTDINTERYYLVVTPPCHVSTKEIFTAPELPQYYRAPCDDITSVPESAFANDCVDVVRKKYPQIGQVLERLLKYGSPAMSGTGASCFCAFSSREQAQQALHELSQDLPANYFIARPLNTSPLWASLADGNL</sequence>
<name>A0A948THE0_9GAMM</name>
<dbReference type="HAMAP" id="MF_00061">
    <property type="entry name" value="IspE"/>
    <property type="match status" value="1"/>
</dbReference>
<dbReference type="PIRSF" id="PIRSF010376">
    <property type="entry name" value="IspE"/>
    <property type="match status" value="1"/>
</dbReference>
<evidence type="ECO:0000256" key="3">
    <source>
        <dbReference type="ARBA" id="ARBA00017473"/>
    </source>
</evidence>
<comment type="function">
    <text evidence="10">Catalyzes the phosphorylation of the position 2 hydroxy group of 4-diphosphocytidyl-2C-methyl-D-erythritol.</text>
</comment>
<dbReference type="Proteomes" id="UP000733611">
    <property type="component" value="Unassembled WGS sequence"/>
</dbReference>
<comment type="similarity">
    <text evidence="1 10">Belongs to the GHMP kinase family. IspE subfamily.</text>
</comment>
<dbReference type="EC" id="2.7.1.148" evidence="2 10"/>
<comment type="caution">
    <text evidence="13">The sequence shown here is derived from an EMBL/GenBank/DDBJ whole genome shotgun (WGS) entry which is preliminary data.</text>
</comment>
<dbReference type="Gene3D" id="3.30.70.890">
    <property type="entry name" value="GHMP kinase, C-terminal domain"/>
    <property type="match status" value="1"/>
</dbReference>
<feature type="active site" evidence="10">
    <location>
        <position position="146"/>
    </location>
</feature>
<proteinExistence type="inferred from homology"/>
<keyword evidence="6 10" id="KW-0418">Kinase</keyword>
<dbReference type="InterPro" id="IPR006204">
    <property type="entry name" value="GHMP_kinase_N_dom"/>
</dbReference>
<dbReference type="InterPro" id="IPR013750">
    <property type="entry name" value="GHMP_kinase_C_dom"/>
</dbReference>
<accession>A0A948THE0</accession>
<comment type="catalytic activity">
    <reaction evidence="10">
        <text>4-CDP-2-C-methyl-D-erythritol + ATP = 4-CDP-2-C-methyl-D-erythritol 2-phosphate + ADP + H(+)</text>
        <dbReference type="Rhea" id="RHEA:18437"/>
        <dbReference type="ChEBI" id="CHEBI:15378"/>
        <dbReference type="ChEBI" id="CHEBI:30616"/>
        <dbReference type="ChEBI" id="CHEBI:57823"/>
        <dbReference type="ChEBI" id="CHEBI:57919"/>
        <dbReference type="ChEBI" id="CHEBI:456216"/>
        <dbReference type="EC" id="2.7.1.148"/>
    </reaction>
</comment>
<dbReference type="PANTHER" id="PTHR43527">
    <property type="entry name" value="4-DIPHOSPHOCYTIDYL-2-C-METHYL-D-ERYTHRITOL KINASE, CHLOROPLASTIC"/>
    <property type="match status" value="1"/>
</dbReference>
<dbReference type="AlphaFoldDB" id="A0A948THE0"/>
<dbReference type="SUPFAM" id="SSF55060">
    <property type="entry name" value="GHMP Kinase, C-terminal domain"/>
    <property type="match status" value="1"/>
</dbReference>
<comment type="pathway">
    <text evidence="10">Isoprenoid biosynthesis; isopentenyl diphosphate biosynthesis via DXP pathway; isopentenyl diphosphate from 1-deoxy-D-xylulose 5-phosphate: step 3/6.</text>
</comment>
<dbReference type="Pfam" id="PF08544">
    <property type="entry name" value="GHMP_kinases_C"/>
    <property type="match status" value="1"/>
</dbReference>
<evidence type="ECO:0000259" key="12">
    <source>
        <dbReference type="Pfam" id="PF08544"/>
    </source>
</evidence>
<evidence type="ECO:0000256" key="8">
    <source>
        <dbReference type="ARBA" id="ARBA00023229"/>
    </source>
</evidence>
<dbReference type="GO" id="GO:0016114">
    <property type="term" value="P:terpenoid biosynthetic process"/>
    <property type="evidence" value="ECO:0007669"/>
    <property type="project" value="UniProtKB-UniRule"/>
</dbReference>
<dbReference type="SUPFAM" id="SSF54211">
    <property type="entry name" value="Ribosomal protein S5 domain 2-like"/>
    <property type="match status" value="1"/>
</dbReference>
<evidence type="ECO:0000256" key="5">
    <source>
        <dbReference type="ARBA" id="ARBA00022741"/>
    </source>
</evidence>
<evidence type="ECO:0000259" key="11">
    <source>
        <dbReference type="Pfam" id="PF00288"/>
    </source>
</evidence>
<feature type="active site" evidence="10">
    <location>
        <position position="19"/>
    </location>
</feature>
<evidence type="ECO:0000313" key="13">
    <source>
        <dbReference type="EMBL" id="MBU3844807.1"/>
    </source>
</evidence>
<keyword evidence="8 10" id="KW-0414">Isoprene biosynthesis</keyword>
<dbReference type="GO" id="GO:0019288">
    <property type="term" value="P:isopentenyl diphosphate biosynthetic process, methylerythritol 4-phosphate pathway"/>
    <property type="evidence" value="ECO:0007669"/>
    <property type="project" value="UniProtKB-UniRule"/>
</dbReference>
<dbReference type="InterPro" id="IPR020568">
    <property type="entry name" value="Ribosomal_Su5_D2-typ_SF"/>
</dbReference>